<reference evidence="2" key="1">
    <citation type="submission" date="2016-10" db="EMBL/GenBank/DDBJ databases">
        <title>Sequence of Gallionella enrichment culture.</title>
        <authorList>
            <person name="Poehlein A."/>
            <person name="Muehling M."/>
            <person name="Daniel R."/>
        </authorList>
    </citation>
    <scope>NUCLEOTIDE SEQUENCE</scope>
</reference>
<protein>
    <submittedName>
        <fullName evidence="2">Uncharacterized protein</fullName>
    </submittedName>
</protein>
<dbReference type="AlphaFoldDB" id="A0A1J5PQN0"/>
<dbReference type="EMBL" id="MLJW01004391">
    <property type="protein sequence ID" value="OIQ70055.1"/>
    <property type="molecule type" value="Genomic_DNA"/>
</dbReference>
<proteinExistence type="predicted"/>
<feature type="region of interest" description="Disordered" evidence="1">
    <location>
        <begin position="64"/>
        <end position="91"/>
    </location>
</feature>
<comment type="caution">
    <text evidence="2">The sequence shown here is derived from an EMBL/GenBank/DDBJ whole genome shotgun (WGS) entry which is preliminary data.</text>
</comment>
<feature type="region of interest" description="Disordered" evidence="1">
    <location>
        <begin position="1"/>
        <end position="43"/>
    </location>
</feature>
<sequence>MAGVANSATCFTATSRGGELSPHWRSVSASISGTKTPNTRLPGGTQVSCIRFSAAAEAVLQAKITRSQPSSHSRSVAAQVRLKISSEVRTP</sequence>
<gene>
    <name evidence="2" type="ORF">GALL_483370</name>
</gene>
<evidence type="ECO:0000256" key="1">
    <source>
        <dbReference type="SAM" id="MobiDB-lite"/>
    </source>
</evidence>
<organism evidence="2">
    <name type="scientific">mine drainage metagenome</name>
    <dbReference type="NCBI Taxonomy" id="410659"/>
    <lineage>
        <taxon>unclassified sequences</taxon>
        <taxon>metagenomes</taxon>
        <taxon>ecological metagenomes</taxon>
    </lineage>
</organism>
<evidence type="ECO:0000313" key="2">
    <source>
        <dbReference type="EMBL" id="OIQ70055.1"/>
    </source>
</evidence>
<feature type="compositionally biased region" description="Polar residues" evidence="1">
    <location>
        <begin position="1"/>
        <end position="15"/>
    </location>
</feature>
<accession>A0A1J5PQN0</accession>
<feature type="compositionally biased region" description="Polar residues" evidence="1">
    <location>
        <begin position="64"/>
        <end position="76"/>
    </location>
</feature>
<feature type="compositionally biased region" description="Polar residues" evidence="1">
    <location>
        <begin position="27"/>
        <end position="39"/>
    </location>
</feature>
<name>A0A1J5PQN0_9ZZZZ</name>